<proteinExistence type="predicted"/>
<dbReference type="Gene3D" id="2.40.160.20">
    <property type="match status" value="1"/>
</dbReference>
<gene>
    <name evidence="3" type="ORF">L3X37_04650</name>
</gene>
<feature type="domain" description="Outer membrane protein beta-barrel" evidence="2">
    <location>
        <begin position="33"/>
        <end position="215"/>
    </location>
</feature>
<dbReference type="SUPFAM" id="SSF56925">
    <property type="entry name" value="OMPA-like"/>
    <property type="match status" value="1"/>
</dbReference>
<evidence type="ECO:0000256" key="1">
    <source>
        <dbReference type="ARBA" id="ARBA00022729"/>
    </source>
</evidence>
<dbReference type="InterPro" id="IPR027385">
    <property type="entry name" value="Beta-barrel_OMP"/>
</dbReference>
<sequence>MKAILIIIGLSLFSGKVVSQTNEIVNPKGKWFFGVEMGTNKINLFPSGKTKTSFQGGFLTEYYFARHWSVSGKIKYFETGVSFNQPNSSLFGIPLTYGGSGTFKGNVIAIPIYIKWEFRVYKNLGANLKLGYAFNIETKSTYSNYSSNLSTDFPKQYGSVNAGVGLNYFINKKMAVYLDIEKYNGSNKGHTESIFGETSYAVENVLMSFGLKYSFK</sequence>
<name>A0AAE3JKX5_9FLAO</name>
<dbReference type="RefSeq" id="WP_237239002.1">
    <property type="nucleotide sequence ID" value="NZ_JAKKDU010000004.1"/>
</dbReference>
<organism evidence="3 4">
    <name type="scientific">Wocania arenilitoris</name>
    <dbReference type="NCBI Taxonomy" id="2044858"/>
    <lineage>
        <taxon>Bacteria</taxon>
        <taxon>Pseudomonadati</taxon>
        <taxon>Bacteroidota</taxon>
        <taxon>Flavobacteriia</taxon>
        <taxon>Flavobacteriales</taxon>
        <taxon>Flavobacteriaceae</taxon>
        <taxon>Wocania</taxon>
    </lineage>
</organism>
<keyword evidence="4" id="KW-1185">Reference proteome</keyword>
<evidence type="ECO:0000259" key="2">
    <source>
        <dbReference type="Pfam" id="PF13505"/>
    </source>
</evidence>
<dbReference type="Pfam" id="PF13505">
    <property type="entry name" value="OMP_b-brl"/>
    <property type="match status" value="1"/>
</dbReference>
<comment type="caution">
    <text evidence="3">The sequence shown here is derived from an EMBL/GenBank/DDBJ whole genome shotgun (WGS) entry which is preliminary data.</text>
</comment>
<dbReference type="EMBL" id="JAKKDU010000004">
    <property type="protein sequence ID" value="MCF7567654.1"/>
    <property type="molecule type" value="Genomic_DNA"/>
</dbReference>
<dbReference type="Proteomes" id="UP001199795">
    <property type="component" value="Unassembled WGS sequence"/>
</dbReference>
<evidence type="ECO:0000313" key="4">
    <source>
        <dbReference type="Proteomes" id="UP001199795"/>
    </source>
</evidence>
<protein>
    <submittedName>
        <fullName evidence="3">Porin family protein</fullName>
    </submittedName>
</protein>
<dbReference type="InterPro" id="IPR011250">
    <property type="entry name" value="OMP/PagP_B-barrel"/>
</dbReference>
<accession>A0AAE3JKX5</accession>
<keyword evidence="1" id="KW-0732">Signal</keyword>
<evidence type="ECO:0000313" key="3">
    <source>
        <dbReference type="EMBL" id="MCF7567654.1"/>
    </source>
</evidence>
<dbReference type="AlphaFoldDB" id="A0AAE3JKX5"/>
<reference evidence="3" key="1">
    <citation type="submission" date="2022-01" db="EMBL/GenBank/DDBJ databases">
        <title>Draft genome sequence of Sabulilitoribacter arenilitoris KCTC 52401.</title>
        <authorList>
            <person name="Oh J.-S."/>
        </authorList>
    </citation>
    <scope>NUCLEOTIDE SEQUENCE</scope>
    <source>
        <strain evidence="3">HMF6543</strain>
    </source>
</reference>